<dbReference type="EMBL" id="BAEG01000064">
    <property type="protein sequence ID" value="GAB14336.1"/>
    <property type="molecule type" value="Genomic_DNA"/>
</dbReference>
<accession>H0QND5</accession>
<evidence type="ECO:0008006" key="5">
    <source>
        <dbReference type="Google" id="ProtNLM"/>
    </source>
</evidence>
<evidence type="ECO:0000256" key="1">
    <source>
        <dbReference type="ARBA" id="ARBA00007274"/>
    </source>
</evidence>
<name>H0QND5_ARTG1</name>
<dbReference type="AlphaFoldDB" id="H0QND5"/>
<keyword evidence="2" id="KW-0808">Transferase</keyword>
<evidence type="ECO:0000256" key="2">
    <source>
        <dbReference type="ARBA" id="ARBA00022679"/>
    </source>
</evidence>
<dbReference type="Gene3D" id="2.160.10.10">
    <property type="entry name" value="Hexapeptide repeat proteins"/>
    <property type="match status" value="1"/>
</dbReference>
<dbReference type="InterPro" id="IPR011004">
    <property type="entry name" value="Trimer_LpxA-like_sf"/>
</dbReference>
<dbReference type="PANTHER" id="PTHR23416:SF23">
    <property type="entry name" value="ACETYLTRANSFERASE C18B11.09C-RELATED"/>
    <property type="match status" value="1"/>
</dbReference>
<gene>
    <name evidence="3" type="ORF">ARGLB_064_00990</name>
</gene>
<dbReference type="GO" id="GO:0008374">
    <property type="term" value="F:O-acyltransferase activity"/>
    <property type="evidence" value="ECO:0007669"/>
    <property type="project" value="TreeGrafter"/>
</dbReference>
<comment type="similarity">
    <text evidence="1">Belongs to the transferase hexapeptide repeat family.</text>
</comment>
<keyword evidence="4" id="KW-1185">Reference proteome</keyword>
<comment type="caution">
    <text evidence="3">The sequence shown here is derived from an EMBL/GenBank/DDBJ whole genome shotgun (WGS) entry which is preliminary data.</text>
</comment>
<sequence length="209" mass="23014">MKEESESRSPSGQVPRVIDLSQAPGERKAWDKPRLIVYLWALVELLLVSNPFQISSSLRVKALQLFGAEIGTGVIFRPRTRVKFPWKLHVGDRCWIGEGVWIHNQDHVYVGSDVVLSQDAFLTTGSHSVRTDMGLVTKPIRIGNGAWITSRCIVLGGATIGEAAIITPNTVVRTGLYVPPESIFGQPDPQILGSRYKPSLAENESGDRN</sequence>
<dbReference type="PANTHER" id="PTHR23416">
    <property type="entry name" value="SIALIC ACID SYNTHASE-RELATED"/>
    <property type="match status" value="1"/>
</dbReference>
<dbReference type="STRING" id="1077972.ARGLB_064_00990"/>
<proteinExistence type="inferred from homology"/>
<dbReference type="InterPro" id="IPR051159">
    <property type="entry name" value="Hexapeptide_acetyltransf"/>
</dbReference>
<evidence type="ECO:0000313" key="3">
    <source>
        <dbReference type="EMBL" id="GAB14336.1"/>
    </source>
</evidence>
<organism evidence="3 4">
    <name type="scientific">Arthrobacter globiformis (strain ATCC 8010 / DSM 20124 / JCM 1332 / NBRC 12137 / NCIMB 8907 / NRRL B-2979 / 168)</name>
    <dbReference type="NCBI Taxonomy" id="1077972"/>
    <lineage>
        <taxon>Bacteria</taxon>
        <taxon>Bacillati</taxon>
        <taxon>Actinomycetota</taxon>
        <taxon>Actinomycetes</taxon>
        <taxon>Micrococcales</taxon>
        <taxon>Micrococcaceae</taxon>
        <taxon>Arthrobacter</taxon>
    </lineage>
</organism>
<dbReference type="GO" id="GO:0005829">
    <property type="term" value="C:cytosol"/>
    <property type="evidence" value="ECO:0007669"/>
    <property type="project" value="TreeGrafter"/>
</dbReference>
<evidence type="ECO:0000313" key="4">
    <source>
        <dbReference type="Proteomes" id="UP000003828"/>
    </source>
</evidence>
<dbReference type="eggNOG" id="COG0110">
    <property type="taxonomic scope" value="Bacteria"/>
</dbReference>
<reference evidence="3 4" key="1">
    <citation type="submission" date="2011-12" db="EMBL/GenBank/DDBJ databases">
        <title>Whole genome shotgun sequence of Arthrobacter globiformis NBRC 12137.</title>
        <authorList>
            <person name="Miyazawa S."/>
            <person name="Hosoyama A."/>
            <person name="Tsuchikane K."/>
            <person name="Katsumata H."/>
            <person name="Yamazaki S."/>
            <person name="Fujita N."/>
        </authorList>
    </citation>
    <scope>NUCLEOTIDE SEQUENCE [LARGE SCALE GENOMIC DNA]</scope>
    <source>
        <strain evidence="3 4">NBRC 12137</strain>
    </source>
</reference>
<dbReference type="Proteomes" id="UP000003828">
    <property type="component" value="Unassembled WGS sequence"/>
</dbReference>
<protein>
    <recommendedName>
        <fullName evidence="5">Acetyltransferase</fullName>
    </recommendedName>
</protein>
<dbReference type="SUPFAM" id="SSF51161">
    <property type="entry name" value="Trimeric LpxA-like enzymes"/>
    <property type="match status" value="1"/>
</dbReference>